<sequence>MKKKPWQTGKKKHSLIQSVRGEDPCRVVEQIGCHVLKQYEGDSLNQQSDLCVAKKPKQHSLEWPDVPFTHSPTDGAEVGALPPDFSGAQSGS</sequence>
<organism evidence="2">
    <name type="scientific">Fagus sylvatica</name>
    <name type="common">Beechnut</name>
    <dbReference type="NCBI Taxonomy" id="28930"/>
    <lineage>
        <taxon>Eukaryota</taxon>
        <taxon>Viridiplantae</taxon>
        <taxon>Streptophyta</taxon>
        <taxon>Embryophyta</taxon>
        <taxon>Tracheophyta</taxon>
        <taxon>Spermatophyta</taxon>
        <taxon>Magnoliopsida</taxon>
        <taxon>eudicotyledons</taxon>
        <taxon>Gunneridae</taxon>
        <taxon>Pentapetalae</taxon>
        <taxon>rosids</taxon>
        <taxon>fabids</taxon>
        <taxon>Fagales</taxon>
        <taxon>Fagaceae</taxon>
        <taxon>Fagus</taxon>
    </lineage>
</organism>
<dbReference type="EMBL" id="OIVN01002335">
    <property type="protein sequence ID" value="SPD02739.1"/>
    <property type="molecule type" value="Genomic_DNA"/>
</dbReference>
<dbReference type="AlphaFoldDB" id="A0A2N9GTK7"/>
<reference evidence="2" key="1">
    <citation type="submission" date="2018-02" db="EMBL/GenBank/DDBJ databases">
        <authorList>
            <person name="Cohen D.B."/>
            <person name="Kent A.D."/>
        </authorList>
    </citation>
    <scope>NUCLEOTIDE SEQUENCE</scope>
</reference>
<proteinExistence type="predicted"/>
<evidence type="ECO:0000313" key="2">
    <source>
        <dbReference type="EMBL" id="SPD02739.1"/>
    </source>
</evidence>
<gene>
    <name evidence="2" type="ORF">FSB_LOCUS30621</name>
</gene>
<evidence type="ECO:0000256" key="1">
    <source>
        <dbReference type="SAM" id="MobiDB-lite"/>
    </source>
</evidence>
<name>A0A2N9GTK7_FAGSY</name>
<feature type="region of interest" description="Disordered" evidence="1">
    <location>
        <begin position="62"/>
        <end position="92"/>
    </location>
</feature>
<protein>
    <submittedName>
        <fullName evidence="2">Uncharacterized protein</fullName>
    </submittedName>
</protein>
<accession>A0A2N9GTK7</accession>